<evidence type="ECO:0000313" key="2">
    <source>
        <dbReference type="Proteomes" id="UP001550628"/>
    </source>
</evidence>
<dbReference type="Proteomes" id="UP001550628">
    <property type="component" value="Unassembled WGS sequence"/>
</dbReference>
<dbReference type="EMBL" id="JBEYBF010000022">
    <property type="protein sequence ID" value="MEU1955310.1"/>
    <property type="molecule type" value="Genomic_DNA"/>
</dbReference>
<reference evidence="1 2" key="1">
    <citation type="submission" date="2024-06" db="EMBL/GenBank/DDBJ databases">
        <title>The Natural Products Discovery Center: Release of the First 8490 Sequenced Strains for Exploring Actinobacteria Biosynthetic Diversity.</title>
        <authorList>
            <person name="Kalkreuter E."/>
            <person name="Kautsar S.A."/>
            <person name="Yang D."/>
            <person name="Bader C.D."/>
            <person name="Teijaro C.N."/>
            <person name="Fluegel L."/>
            <person name="Davis C.M."/>
            <person name="Simpson J.R."/>
            <person name="Lauterbach L."/>
            <person name="Steele A.D."/>
            <person name="Gui C."/>
            <person name="Meng S."/>
            <person name="Li G."/>
            <person name="Viehrig K."/>
            <person name="Ye F."/>
            <person name="Su P."/>
            <person name="Kiefer A.F."/>
            <person name="Nichols A."/>
            <person name="Cepeda A.J."/>
            <person name="Yan W."/>
            <person name="Fan B."/>
            <person name="Jiang Y."/>
            <person name="Adhikari A."/>
            <person name="Zheng C.-J."/>
            <person name="Schuster L."/>
            <person name="Cowan T.M."/>
            <person name="Smanski M.J."/>
            <person name="Chevrette M.G."/>
            <person name="De Carvalho L.P.S."/>
            <person name="Shen B."/>
        </authorList>
    </citation>
    <scope>NUCLEOTIDE SEQUENCE [LARGE SCALE GENOMIC DNA]</scope>
    <source>
        <strain evidence="1 2">NPDC019708</strain>
    </source>
</reference>
<protein>
    <recommendedName>
        <fullName evidence="3">Superfamily II DNA helicase</fullName>
    </recommendedName>
</protein>
<dbReference type="GeneID" id="96247513"/>
<comment type="caution">
    <text evidence="1">The sequence shown here is derived from an EMBL/GenBank/DDBJ whole genome shotgun (WGS) entry which is preliminary data.</text>
</comment>
<name>A0ABV2WWN5_9NOCA</name>
<gene>
    <name evidence="1" type="ORF">ABZ510_26035</name>
</gene>
<keyword evidence="2" id="KW-1185">Reference proteome</keyword>
<accession>A0ABV2WWN5</accession>
<evidence type="ECO:0000313" key="1">
    <source>
        <dbReference type="EMBL" id="MEU1955310.1"/>
    </source>
</evidence>
<dbReference type="RefSeq" id="WP_030525298.1">
    <property type="nucleotide sequence ID" value="NZ_JBEXYG010000017.1"/>
</dbReference>
<organism evidence="1 2">
    <name type="scientific">Nocardia rhamnosiphila</name>
    <dbReference type="NCBI Taxonomy" id="426716"/>
    <lineage>
        <taxon>Bacteria</taxon>
        <taxon>Bacillati</taxon>
        <taxon>Actinomycetota</taxon>
        <taxon>Actinomycetes</taxon>
        <taxon>Mycobacteriales</taxon>
        <taxon>Nocardiaceae</taxon>
        <taxon>Nocardia</taxon>
    </lineage>
</organism>
<evidence type="ECO:0008006" key="3">
    <source>
        <dbReference type="Google" id="ProtNLM"/>
    </source>
</evidence>
<proteinExistence type="predicted"/>
<sequence>MGAAKVYIVDRIETMPGRAREFVDRYLAEYVPGATARGMVLDRVLVAPPLWLDDRPNTVTVTWELDGPAGWWETTWRSRPDPEPARWWAGVEHLIARRTRESAAAAGDIEALADV</sequence>